<organism evidence="1 2">
    <name type="scientific">Herminiimonas aquatilis</name>
    <dbReference type="NCBI Taxonomy" id="345342"/>
    <lineage>
        <taxon>Bacteria</taxon>
        <taxon>Pseudomonadati</taxon>
        <taxon>Pseudomonadota</taxon>
        <taxon>Betaproteobacteria</taxon>
        <taxon>Burkholderiales</taxon>
        <taxon>Oxalobacteraceae</taxon>
        <taxon>Herminiimonas</taxon>
    </lineage>
</organism>
<proteinExistence type="predicted"/>
<name>A0ABW2JA51_9BURK</name>
<reference evidence="2" key="1">
    <citation type="journal article" date="2019" name="Int. J. Syst. Evol. Microbiol.">
        <title>The Global Catalogue of Microorganisms (GCM) 10K type strain sequencing project: providing services to taxonomists for standard genome sequencing and annotation.</title>
        <authorList>
            <consortium name="The Broad Institute Genomics Platform"/>
            <consortium name="The Broad Institute Genome Sequencing Center for Infectious Disease"/>
            <person name="Wu L."/>
            <person name="Ma J."/>
        </authorList>
    </citation>
    <scope>NUCLEOTIDE SEQUENCE [LARGE SCALE GENOMIC DNA]</scope>
    <source>
        <strain evidence="2">CCUG 36956</strain>
    </source>
</reference>
<dbReference type="Proteomes" id="UP001596379">
    <property type="component" value="Unassembled WGS sequence"/>
</dbReference>
<keyword evidence="2" id="KW-1185">Reference proteome</keyword>
<comment type="caution">
    <text evidence="1">The sequence shown here is derived from an EMBL/GenBank/DDBJ whole genome shotgun (WGS) entry which is preliminary data.</text>
</comment>
<accession>A0ABW2JA51</accession>
<protein>
    <submittedName>
        <fullName evidence="1">Uncharacterized protein</fullName>
    </submittedName>
</protein>
<evidence type="ECO:0000313" key="1">
    <source>
        <dbReference type="EMBL" id="MFC7299870.1"/>
    </source>
</evidence>
<dbReference type="RefSeq" id="WP_041296410.1">
    <property type="nucleotide sequence ID" value="NZ_JBHTCC010000004.1"/>
</dbReference>
<sequence>MEFLTAREAQILTNLGTHYHNASVAYNLQVVLEDVKNATLHGHMQVKTLNLNDEDIPSLIEALRALGFNARSGIDKEDDQYLETSW</sequence>
<evidence type="ECO:0000313" key="2">
    <source>
        <dbReference type="Proteomes" id="UP001596379"/>
    </source>
</evidence>
<gene>
    <name evidence="1" type="ORF">ACFQO0_15635</name>
</gene>
<dbReference type="EMBL" id="JBHTCC010000004">
    <property type="protein sequence ID" value="MFC7299870.1"/>
    <property type="molecule type" value="Genomic_DNA"/>
</dbReference>